<sequence>MLVIYRTCPFKVDRPQRLTTSMAIAIARLIGGNGNGGDSGGGDDGGDGGDRVVVVPHSSERENLIE</sequence>
<gene>
    <name evidence="2" type="ORF">RF55_13603</name>
</gene>
<evidence type="ECO:0000256" key="1">
    <source>
        <dbReference type="SAM" id="MobiDB-lite"/>
    </source>
</evidence>
<dbReference type="AlphaFoldDB" id="A0A0J7KA83"/>
<comment type="caution">
    <text evidence="2">The sequence shown here is derived from an EMBL/GenBank/DDBJ whole genome shotgun (WGS) entry which is preliminary data.</text>
</comment>
<accession>A0A0J7KA83</accession>
<dbReference type="Proteomes" id="UP000036403">
    <property type="component" value="Unassembled WGS sequence"/>
</dbReference>
<protein>
    <submittedName>
        <fullName evidence="2">Uncharacterized protein</fullName>
    </submittedName>
</protein>
<dbReference type="EMBL" id="LBMM01010858">
    <property type="protein sequence ID" value="KMQ87184.1"/>
    <property type="molecule type" value="Genomic_DNA"/>
</dbReference>
<reference evidence="2 3" key="1">
    <citation type="submission" date="2015-04" db="EMBL/GenBank/DDBJ databases">
        <title>Lasius niger genome sequencing.</title>
        <authorList>
            <person name="Konorov E.A."/>
            <person name="Nikitin M.A."/>
            <person name="Kirill M.V."/>
            <person name="Chang P."/>
        </authorList>
    </citation>
    <scope>NUCLEOTIDE SEQUENCE [LARGE SCALE GENOMIC DNA]</scope>
    <source>
        <tissue evidence="2">Whole</tissue>
    </source>
</reference>
<keyword evidence="3" id="KW-1185">Reference proteome</keyword>
<feature type="region of interest" description="Disordered" evidence="1">
    <location>
        <begin position="33"/>
        <end position="66"/>
    </location>
</feature>
<proteinExistence type="predicted"/>
<name>A0A0J7KA83_LASNI</name>
<organism evidence="2 3">
    <name type="scientific">Lasius niger</name>
    <name type="common">Black garden ant</name>
    <dbReference type="NCBI Taxonomy" id="67767"/>
    <lineage>
        <taxon>Eukaryota</taxon>
        <taxon>Metazoa</taxon>
        <taxon>Ecdysozoa</taxon>
        <taxon>Arthropoda</taxon>
        <taxon>Hexapoda</taxon>
        <taxon>Insecta</taxon>
        <taxon>Pterygota</taxon>
        <taxon>Neoptera</taxon>
        <taxon>Endopterygota</taxon>
        <taxon>Hymenoptera</taxon>
        <taxon>Apocrita</taxon>
        <taxon>Aculeata</taxon>
        <taxon>Formicoidea</taxon>
        <taxon>Formicidae</taxon>
        <taxon>Formicinae</taxon>
        <taxon>Lasius</taxon>
        <taxon>Lasius</taxon>
    </lineage>
</organism>
<feature type="compositionally biased region" description="Gly residues" evidence="1">
    <location>
        <begin position="33"/>
        <end position="43"/>
    </location>
</feature>
<dbReference type="PaxDb" id="67767-A0A0J7KA83"/>
<evidence type="ECO:0000313" key="2">
    <source>
        <dbReference type="EMBL" id="KMQ87184.1"/>
    </source>
</evidence>
<evidence type="ECO:0000313" key="3">
    <source>
        <dbReference type="Proteomes" id="UP000036403"/>
    </source>
</evidence>